<dbReference type="EMBL" id="CAJVPP010001959">
    <property type="protein sequence ID" value="CAG8580577.1"/>
    <property type="molecule type" value="Genomic_DNA"/>
</dbReference>
<gene>
    <name evidence="1" type="ORF">FMOSSE_LOCUS7926</name>
</gene>
<name>A0A9N9G4A7_FUNMO</name>
<feature type="non-terminal residue" evidence="1">
    <location>
        <position position="1"/>
    </location>
</feature>
<reference evidence="1" key="1">
    <citation type="submission" date="2021-06" db="EMBL/GenBank/DDBJ databases">
        <authorList>
            <person name="Kallberg Y."/>
            <person name="Tangrot J."/>
            <person name="Rosling A."/>
        </authorList>
    </citation>
    <scope>NUCLEOTIDE SEQUENCE</scope>
    <source>
        <strain evidence="1">87-6 pot B 2015</strain>
    </source>
</reference>
<keyword evidence="2" id="KW-1185">Reference proteome</keyword>
<evidence type="ECO:0000313" key="2">
    <source>
        <dbReference type="Proteomes" id="UP000789375"/>
    </source>
</evidence>
<protein>
    <submittedName>
        <fullName evidence="1">4180_t:CDS:1</fullName>
    </submittedName>
</protein>
<comment type="caution">
    <text evidence="1">The sequence shown here is derived from an EMBL/GenBank/DDBJ whole genome shotgun (WGS) entry which is preliminary data.</text>
</comment>
<proteinExistence type="predicted"/>
<sequence>IKFDWKLPTQMNLLENYASNPSKSASKGASNLPSAHHCTREWNQFLIAIIVTQDSTRKIRFSINRI</sequence>
<evidence type="ECO:0000313" key="1">
    <source>
        <dbReference type="EMBL" id="CAG8580577.1"/>
    </source>
</evidence>
<accession>A0A9N9G4A7</accession>
<organism evidence="1 2">
    <name type="scientific">Funneliformis mosseae</name>
    <name type="common">Endomycorrhizal fungus</name>
    <name type="synonym">Glomus mosseae</name>
    <dbReference type="NCBI Taxonomy" id="27381"/>
    <lineage>
        <taxon>Eukaryota</taxon>
        <taxon>Fungi</taxon>
        <taxon>Fungi incertae sedis</taxon>
        <taxon>Mucoromycota</taxon>
        <taxon>Glomeromycotina</taxon>
        <taxon>Glomeromycetes</taxon>
        <taxon>Glomerales</taxon>
        <taxon>Glomeraceae</taxon>
        <taxon>Funneliformis</taxon>
    </lineage>
</organism>
<dbReference type="Proteomes" id="UP000789375">
    <property type="component" value="Unassembled WGS sequence"/>
</dbReference>
<dbReference type="AlphaFoldDB" id="A0A9N9G4A7"/>